<dbReference type="Gene3D" id="3.60.21.10">
    <property type="match status" value="1"/>
</dbReference>
<comment type="similarity">
    <text evidence="1">Belongs to the CapA family.</text>
</comment>
<dbReference type="Pfam" id="PF09587">
    <property type="entry name" value="PGA_cap"/>
    <property type="match status" value="1"/>
</dbReference>
<evidence type="ECO:0000313" key="3">
    <source>
        <dbReference type="EMBL" id="QEW04036.1"/>
    </source>
</evidence>
<evidence type="ECO:0000256" key="1">
    <source>
        <dbReference type="ARBA" id="ARBA00005662"/>
    </source>
</evidence>
<organism evidence="3 4">
    <name type="scientific">Microbacterium lushaniae</name>
    <dbReference type="NCBI Taxonomy" id="2614639"/>
    <lineage>
        <taxon>Bacteria</taxon>
        <taxon>Bacillati</taxon>
        <taxon>Actinomycetota</taxon>
        <taxon>Actinomycetes</taxon>
        <taxon>Micrococcales</taxon>
        <taxon>Microbacteriaceae</taxon>
        <taxon>Microbacterium</taxon>
    </lineage>
</organism>
<dbReference type="AlphaFoldDB" id="A0A5J6L6I0"/>
<accession>A0A5J6L6I0</accession>
<dbReference type="InterPro" id="IPR052169">
    <property type="entry name" value="CW_Biosynth-Accessory"/>
</dbReference>
<protein>
    <submittedName>
        <fullName evidence="3">CapA family protein</fullName>
    </submittedName>
</protein>
<gene>
    <name evidence="3" type="ORF">F6J85_13675</name>
</gene>
<reference evidence="4" key="1">
    <citation type="submission" date="2019-09" db="EMBL/GenBank/DDBJ databases">
        <title>Mumia zhuanghuii sp. nov. isolated from the intestinal contents of plateau pika (Ochotona curzoniae) in the Qinghai-Tibet plateau of China.</title>
        <authorList>
            <person name="Tian Z."/>
        </authorList>
    </citation>
    <scope>NUCLEOTIDE SEQUENCE [LARGE SCALE GENOMIC DNA]</scope>
    <source>
        <strain evidence="4">L-031</strain>
    </source>
</reference>
<dbReference type="PANTHER" id="PTHR33393:SF13">
    <property type="entry name" value="PGA BIOSYNTHESIS PROTEIN CAPA"/>
    <property type="match status" value="1"/>
</dbReference>
<dbReference type="InterPro" id="IPR029052">
    <property type="entry name" value="Metallo-depent_PP-like"/>
</dbReference>
<name>A0A5J6L6I0_9MICO</name>
<dbReference type="PANTHER" id="PTHR33393">
    <property type="entry name" value="POLYGLUTAMINE SYNTHESIS ACCESSORY PROTEIN RV0574C-RELATED"/>
    <property type="match status" value="1"/>
</dbReference>
<dbReference type="EMBL" id="CP044232">
    <property type="protein sequence ID" value="QEW04036.1"/>
    <property type="molecule type" value="Genomic_DNA"/>
</dbReference>
<dbReference type="InterPro" id="IPR019079">
    <property type="entry name" value="Capsule_synth_CapA"/>
</dbReference>
<evidence type="ECO:0000259" key="2">
    <source>
        <dbReference type="SMART" id="SM00854"/>
    </source>
</evidence>
<dbReference type="SUPFAM" id="SSF56300">
    <property type="entry name" value="Metallo-dependent phosphatases"/>
    <property type="match status" value="1"/>
</dbReference>
<feature type="domain" description="Capsule synthesis protein CapA" evidence="2">
    <location>
        <begin position="4"/>
        <end position="261"/>
    </location>
</feature>
<sequence>MSIRIAAVGDIVLQYGDPDPYFVASAPVTRASDVAIGQIEVPHTTETAVTALTVPSPPSDPAHLRAMADAGYDIGTVAGNHVFDLGTKGVLDTLSAAHEAGIVTTGTGANLAAAMVPAIVERKGVRVGVLSFNCVGPRESWATSKKAGSAFVKVLTHYDLDDLNPGNPPQVYTFADRRSLQQMSTAIESLRREVDVVVVALHKGYGHTPARIDDYEYEISHAAVDAGADAVVGHHSHIMRGIEMYRGKAIFHGLGNFVTVTDALTPSPDSDSEELKAWARRRVEMYGFSPDPDMPGYPFHPESRNTAIAILDVDESGIHAGFIPCWIDGDAAPVPLARGERDSVADYIEDISRRAGLQTRFEWEGDVVRVS</sequence>
<dbReference type="SMART" id="SM00854">
    <property type="entry name" value="PGA_cap"/>
    <property type="match status" value="1"/>
</dbReference>
<keyword evidence="4" id="KW-1185">Reference proteome</keyword>
<evidence type="ECO:0000313" key="4">
    <source>
        <dbReference type="Proteomes" id="UP000325516"/>
    </source>
</evidence>
<dbReference type="KEGG" id="mlz:F6J85_13675"/>
<dbReference type="Proteomes" id="UP000325516">
    <property type="component" value="Chromosome"/>
</dbReference>
<proteinExistence type="inferred from homology"/>
<dbReference type="RefSeq" id="WP_150925786.1">
    <property type="nucleotide sequence ID" value="NZ_CP044232.1"/>
</dbReference>